<feature type="domain" description="ABC transmembrane type-1" evidence="10">
    <location>
        <begin position="12"/>
        <end position="217"/>
    </location>
</feature>
<keyword evidence="4" id="KW-0547">Nucleotide-binding</keyword>
<dbReference type="AlphaFoldDB" id="A0AAU9UUC2"/>
<protein>
    <submittedName>
        <fullName evidence="11">Uncharacterized protein</fullName>
    </submittedName>
</protein>
<proteinExistence type="predicted"/>
<dbReference type="PANTHER" id="PTHR24223:SF324">
    <property type="entry name" value="LD17001P"/>
    <property type="match status" value="1"/>
</dbReference>
<evidence type="ECO:0000256" key="7">
    <source>
        <dbReference type="ARBA" id="ARBA00023136"/>
    </source>
</evidence>
<dbReference type="GO" id="GO:0016887">
    <property type="term" value="F:ATP hydrolysis activity"/>
    <property type="evidence" value="ECO:0007669"/>
    <property type="project" value="InterPro"/>
</dbReference>
<accession>A0AAU9UUC2</accession>
<sequence length="594" mass="66043">MISVILFIFSSIRGVTNAPMWFFHHNPSGRILNRFSKDMGQVDTLLPVALVDCLGFFLEVIAILVVVCLVNWWLVLPTAVVALLLHFLRILFLHTSRELKRIEAIARSQSLNHAAATVTGLTTIRSTREQQRTLAREFDKLQDLHSSSWTLVLSTNRAFGFWMDMVCCLYLAIVTFSFFLFVGPDTLGGNVGLAITQVIGLVGMCQYGMRQTAEVENQMTSVERILEYTNLPPEKPVEPDMKALKMENPNLDFETWPSQGEIVFDNVSLEYERPPAREQPQEGVKLDEPAYAIRGVSFRIRPGEKVAVVGRTGAGKSSLIAALFRLSKISGSIRVDGVSAEAAGLRRWRSRLCALPQRPALFAASLRDNLDPQRVYSDAQIYAALDEVELRAWSGAQAGGLAARLGDGGGALSSGQRQLLCLARAVLARRAVLVLDEATANVDTETDKHIQATIRTKFADSTVLTIAHRLNTVMDYDRVIVMDKGRVVESGHPFELLTQTSQQQQMRADAPPRRALLGKTQAPLAIPENFRQDESDPLALGRDRVRTYSNRSEMTDQEGGIFKSLVEQTGQETAAMLYRMAEESYNNMLQKKQA</sequence>
<feature type="domain" description="ABC transporter" evidence="9">
    <location>
        <begin position="278"/>
        <end position="509"/>
    </location>
</feature>
<dbReference type="PROSITE" id="PS00211">
    <property type="entry name" value="ABC_TRANSPORTER_1"/>
    <property type="match status" value="1"/>
</dbReference>
<comment type="caution">
    <text evidence="11">The sequence shown here is derived from an EMBL/GenBank/DDBJ whole genome shotgun (WGS) entry which is preliminary data.</text>
</comment>
<dbReference type="Pfam" id="PF00005">
    <property type="entry name" value="ABC_tran"/>
    <property type="match status" value="1"/>
</dbReference>
<dbReference type="CDD" id="cd03244">
    <property type="entry name" value="ABCC_MRP_domain2"/>
    <property type="match status" value="1"/>
</dbReference>
<reference evidence="11" key="1">
    <citation type="submission" date="2022-03" db="EMBL/GenBank/DDBJ databases">
        <authorList>
            <person name="Tunstrom K."/>
        </authorList>
    </citation>
    <scope>NUCLEOTIDE SEQUENCE</scope>
</reference>
<dbReference type="GO" id="GO:0140359">
    <property type="term" value="F:ABC-type transporter activity"/>
    <property type="evidence" value="ECO:0007669"/>
    <property type="project" value="InterPro"/>
</dbReference>
<evidence type="ECO:0000256" key="4">
    <source>
        <dbReference type="ARBA" id="ARBA00022741"/>
    </source>
</evidence>
<dbReference type="PROSITE" id="PS50893">
    <property type="entry name" value="ABC_TRANSPORTER_2"/>
    <property type="match status" value="1"/>
</dbReference>
<dbReference type="InterPro" id="IPR003439">
    <property type="entry name" value="ABC_transporter-like_ATP-bd"/>
</dbReference>
<dbReference type="InterPro" id="IPR027417">
    <property type="entry name" value="P-loop_NTPase"/>
</dbReference>
<dbReference type="Gene3D" id="3.40.50.300">
    <property type="entry name" value="P-loop containing nucleotide triphosphate hydrolases"/>
    <property type="match status" value="1"/>
</dbReference>
<feature type="transmembrane region" description="Helical" evidence="8">
    <location>
        <begin position="161"/>
        <end position="181"/>
    </location>
</feature>
<evidence type="ECO:0000256" key="2">
    <source>
        <dbReference type="ARBA" id="ARBA00022448"/>
    </source>
</evidence>
<evidence type="ECO:0000313" key="12">
    <source>
        <dbReference type="Proteomes" id="UP001153954"/>
    </source>
</evidence>
<dbReference type="PANTHER" id="PTHR24223">
    <property type="entry name" value="ATP-BINDING CASSETTE SUB-FAMILY C"/>
    <property type="match status" value="1"/>
</dbReference>
<feature type="transmembrane region" description="Helical" evidence="8">
    <location>
        <begin position="187"/>
        <end position="209"/>
    </location>
</feature>
<organism evidence="11 12">
    <name type="scientific">Euphydryas editha</name>
    <name type="common">Edith's checkerspot</name>
    <dbReference type="NCBI Taxonomy" id="104508"/>
    <lineage>
        <taxon>Eukaryota</taxon>
        <taxon>Metazoa</taxon>
        <taxon>Ecdysozoa</taxon>
        <taxon>Arthropoda</taxon>
        <taxon>Hexapoda</taxon>
        <taxon>Insecta</taxon>
        <taxon>Pterygota</taxon>
        <taxon>Neoptera</taxon>
        <taxon>Endopterygota</taxon>
        <taxon>Lepidoptera</taxon>
        <taxon>Glossata</taxon>
        <taxon>Ditrysia</taxon>
        <taxon>Papilionoidea</taxon>
        <taxon>Nymphalidae</taxon>
        <taxon>Nymphalinae</taxon>
        <taxon>Euphydryas</taxon>
    </lineage>
</organism>
<dbReference type="InterPro" id="IPR044726">
    <property type="entry name" value="ABCC_6TM_D2"/>
</dbReference>
<dbReference type="InterPro" id="IPR050173">
    <property type="entry name" value="ABC_transporter_C-like"/>
</dbReference>
<keyword evidence="7 8" id="KW-0472">Membrane</keyword>
<evidence type="ECO:0000313" key="11">
    <source>
        <dbReference type="EMBL" id="CAH2101657.1"/>
    </source>
</evidence>
<comment type="subcellular location">
    <subcellularLocation>
        <location evidence="1">Membrane</location>
        <topology evidence="1">Multi-pass membrane protein</topology>
    </subcellularLocation>
</comment>
<dbReference type="InterPro" id="IPR036640">
    <property type="entry name" value="ABC1_TM_sf"/>
</dbReference>
<dbReference type="CDD" id="cd18580">
    <property type="entry name" value="ABC_6TM_ABCC_D2"/>
    <property type="match status" value="1"/>
</dbReference>
<keyword evidence="6 8" id="KW-1133">Transmembrane helix</keyword>
<keyword evidence="12" id="KW-1185">Reference proteome</keyword>
<evidence type="ECO:0000256" key="3">
    <source>
        <dbReference type="ARBA" id="ARBA00022692"/>
    </source>
</evidence>
<evidence type="ECO:0000256" key="1">
    <source>
        <dbReference type="ARBA" id="ARBA00004141"/>
    </source>
</evidence>
<evidence type="ECO:0000256" key="6">
    <source>
        <dbReference type="ARBA" id="ARBA00022989"/>
    </source>
</evidence>
<dbReference type="Proteomes" id="UP001153954">
    <property type="component" value="Unassembled WGS sequence"/>
</dbReference>
<name>A0AAU9UUC2_EUPED</name>
<feature type="transmembrane region" description="Helical" evidence="8">
    <location>
        <begin position="72"/>
        <end position="92"/>
    </location>
</feature>
<dbReference type="GO" id="GO:0016020">
    <property type="term" value="C:membrane"/>
    <property type="evidence" value="ECO:0007669"/>
    <property type="project" value="UniProtKB-SubCell"/>
</dbReference>
<dbReference type="SMART" id="SM00382">
    <property type="entry name" value="AAA"/>
    <property type="match status" value="1"/>
</dbReference>
<dbReference type="SUPFAM" id="SSF90123">
    <property type="entry name" value="ABC transporter transmembrane region"/>
    <property type="match status" value="1"/>
</dbReference>
<dbReference type="SUPFAM" id="SSF52540">
    <property type="entry name" value="P-loop containing nucleoside triphosphate hydrolases"/>
    <property type="match status" value="1"/>
</dbReference>
<keyword evidence="2" id="KW-0813">Transport</keyword>
<dbReference type="InterPro" id="IPR017871">
    <property type="entry name" value="ABC_transporter-like_CS"/>
</dbReference>
<dbReference type="GO" id="GO:0005524">
    <property type="term" value="F:ATP binding"/>
    <property type="evidence" value="ECO:0007669"/>
    <property type="project" value="UniProtKB-KW"/>
</dbReference>
<dbReference type="PROSITE" id="PS50929">
    <property type="entry name" value="ABC_TM1F"/>
    <property type="match status" value="1"/>
</dbReference>
<evidence type="ECO:0000256" key="8">
    <source>
        <dbReference type="SAM" id="Phobius"/>
    </source>
</evidence>
<evidence type="ECO:0000259" key="10">
    <source>
        <dbReference type="PROSITE" id="PS50929"/>
    </source>
</evidence>
<dbReference type="Pfam" id="PF00664">
    <property type="entry name" value="ABC_membrane"/>
    <property type="match status" value="1"/>
</dbReference>
<gene>
    <name evidence="11" type="ORF">EEDITHA_LOCUS16391</name>
</gene>
<dbReference type="Gene3D" id="1.20.1560.10">
    <property type="entry name" value="ABC transporter type 1, transmembrane domain"/>
    <property type="match status" value="1"/>
</dbReference>
<keyword evidence="5" id="KW-0067">ATP-binding</keyword>
<feature type="transmembrane region" description="Helical" evidence="8">
    <location>
        <begin position="6"/>
        <end position="23"/>
    </location>
</feature>
<keyword evidence="3 8" id="KW-0812">Transmembrane</keyword>
<feature type="transmembrane region" description="Helical" evidence="8">
    <location>
        <begin position="44"/>
        <end position="66"/>
    </location>
</feature>
<dbReference type="InterPro" id="IPR003593">
    <property type="entry name" value="AAA+_ATPase"/>
</dbReference>
<evidence type="ECO:0000256" key="5">
    <source>
        <dbReference type="ARBA" id="ARBA00022840"/>
    </source>
</evidence>
<dbReference type="EMBL" id="CAKOGL010000024">
    <property type="protein sequence ID" value="CAH2101657.1"/>
    <property type="molecule type" value="Genomic_DNA"/>
</dbReference>
<evidence type="ECO:0000259" key="9">
    <source>
        <dbReference type="PROSITE" id="PS50893"/>
    </source>
</evidence>
<dbReference type="InterPro" id="IPR011527">
    <property type="entry name" value="ABC1_TM_dom"/>
</dbReference>
<dbReference type="FunFam" id="3.40.50.300:FF:000838">
    <property type="entry name" value="ABC multidrug transporter (Eurofung)"/>
    <property type="match status" value="1"/>
</dbReference>